<keyword evidence="3" id="KW-1185">Reference proteome</keyword>
<evidence type="ECO:0000313" key="2">
    <source>
        <dbReference type="EMBL" id="MBD1426067.1"/>
    </source>
</evidence>
<dbReference type="EMBL" id="JACNYK010000002">
    <property type="protein sequence ID" value="MBD1426067.1"/>
    <property type="molecule type" value="Genomic_DNA"/>
</dbReference>
<proteinExistence type="predicted"/>
<dbReference type="Proteomes" id="UP000606494">
    <property type="component" value="Unassembled WGS sequence"/>
</dbReference>
<dbReference type="SUPFAM" id="SSF81296">
    <property type="entry name" value="E set domains"/>
    <property type="match status" value="1"/>
</dbReference>
<feature type="domain" description="IPT/TIG" evidence="1">
    <location>
        <begin position="481"/>
        <end position="554"/>
    </location>
</feature>
<organism evidence="2 3">
    <name type="scientific">Sphingobacterium arenae</name>
    <dbReference type="NCBI Taxonomy" id="1280598"/>
    <lineage>
        <taxon>Bacteria</taxon>
        <taxon>Pseudomonadati</taxon>
        <taxon>Bacteroidota</taxon>
        <taxon>Sphingobacteriia</taxon>
        <taxon>Sphingobacteriales</taxon>
        <taxon>Sphingobacteriaceae</taxon>
        <taxon>Sphingobacterium</taxon>
    </lineage>
</organism>
<evidence type="ECO:0000313" key="3">
    <source>
        <dbReference type="Proteomes" id="UP000606494"/>
    </source>
</evidence>
<accession>A0ABR7Y463</accession>
<protein>
    <submittedName>
        <fullName evidence="2">IPT/TIG domain-containing protein</fullName>
    </submittedName>
</protein>
<dbReference type="Gene3D" id="2.60.40.10">
    <property type="entry name" value="Immunoglobulins"/>
    <property type="match status" value="1"/>
</dbReference>
<comment type="caution">
    <text evidence="2">The sequence shown here is derived from an EMBL/GenBank/DDBJ whole genome shotgun (WGS) entry which is preliminary data.</text>
</comment>
<name>A0ABR7Y463_9SPHI</name>
<dbReference type="Pfam" id="PF01833">
    <property type="entry name" value="TIG"/>
    <property type="match status" value="1"/>
</dbReference>
<evidence type="ECO:0000259" key="1">
    <source>
        <dbReference type="Pfam" id="PF01833"/>
    </source>
</evidence>
<sequence>MKLKYLIISLAVLFFGSCKKESNAPSIDAKPIALETLAPETATGENIVLSGRILFLNGEKVLDHGFVLKFRTFEGDTVSREYQMGNRVDPGKVTYRVPDISEIQNSHYQYTFYFYVKTDKQLYKGADMSFGISNANFGYHRGLYATIGEEVVLAGNYKDLTESHGLYVGWDGLTEIPFTLANNRQTLTFKMPGGFSHGQEVSFVIRNKDNQHNLVASLASIKVLATLSPPANYEYFFSDMLKLSGPGAPHGIIDNLWIIIGDKKVRYYNTLALNDLLSDASGTSFQLGYSNGRDTHIFPQKLKLKQPAADSFGFSHRHVHPRGVTIGTGLELNNYGSIYNTSFSLGGKPASFSNHWTGVISVGIGDVQDGTYPLVIKGPIINYTSKKTIKVESLKISSVSPQKAYFLDPVILRGNFVDGNTYFVKIDGEYQETSRANNGQVTFELPAVTGKAPIEVGYNPYSDNEVLVQTGLTIDALPSTFEDFTPKSGPPGTVVTLKGRGLGAGRIFFGDQNIYPFEYGSTQVKVEIPRIMTKGKKRLSVFFKTGWVTTSSYFEVK</sequence>
<dbReference type="RefSeq" id="WP_190309169.1">
    <property type="nucleotide sequence ID" value="NZ_JACNYK010000002.1"/>
</dbReference>
<dbReference type="InterPro" id="IPR014756">
    <property type="entry name" value="Ig_E-set"/>
</dbReference>
<dbReference type="PROSITE" id="PS51257">
    <property type="entry name" value="PROKAR_LIPOPROTEIN"/>
    <property type="match status" value="1"/>
</dbReference>
<dbReference type="InterPro" id="IPR013783">
    <property type="entry name" value="Ig-like_fold"/>
</dbReference>
<dbReference type="InterPro" id="IPR002909">
    <property type="entry name" value="IPT_dom"/>
</dbReference>
<reference evidence="2 3" key="1">
    <citation type="submission" date="2020-08" db="EMBL/GenBank/DDBJ databases">
        <title>Sphingobacterium sp. DN00404 isolated from aquaculture water.</title>
        <authorList>
            <person name="Zhang M."/>
        </authorList>
    </citation>
    <scope>NUCLEOTIDE SEQUENCE [LARGE SCALE GENOMIC DNA]</scope>
    <source>
        <strain evidence="2 3">KCTC 32294</strain>
    </source>
</reference>
<dbReference type="CDD" id="cd00603">
    <property type="entry name" value="IPT_PCSR"/>
    <property type="match status" value="1"/>
</dbReference>
<gene>
    <name evidence="2" type="ORF">H8B17_10780</name>
</gene>